<evidence type="ECO:0000313" key="16">
    <source>
        <dbReference type="Proteomes" id="UP000288096"/>
    </source>
</evidence>
<dbReference type="GO" id="GO:0046872">
    <property type="term" value="F:metal ion binding"/>
    <property type="evidence" value="ECO:0007669"/>
    <property type="project" value="UniProtKB-KW"/>
</dbReference>
<dbReference type="GO" id="GO:0009401">
    <property type="term" value="P:phosphoenolpyruvate-dependent sugar phosphotransferase system"/>
    <property type="evidence" value="ECO:0007669"/>
    <property type="project" value="UniProtKB-KW"/>
</dbReference>
<evidence type="ECO:0000256" key="9">
    <source>
        <dbReference type="ARBA" id="ARBA00022679"/>
    </source>
</evidence>
<evidence type="ECO:0000256" key="7">
    <source>
        <dbReference type="ARBA" id="ARBA00022490"/>
    </source>
</evidence>
<keyword evidence="9 15" id="KW-0808">Transferase</keyword>
<dbReference type="InterPro" id="IPR003018">
    <property type="entry name" value="GAF"/>
</dbReference>
<dbReference type="GO" id="GO:0008965">
    <property type="term" value="F:phosphoenolpyruvate-protein phosphotransferase activity"/>
    <property type="evidence" value="ECO:0007669"/>
    <property type="project" value="UniProtKB-EC"/>
</dbReference>
<dbReference type="Pfam" id="PF00391">
    <property type="entry name" value="PEP-utilizers"/>
    <property type="match status" value="1"/>
</dbReference>
<dbReference type="InterPro" id="IPR006318">
    <property type="entry name" value="PTS_EI-like"/>
</dbReference>
<dbReference type="PANTHER" id="PTHR46244">
    <property type="entry name" value="PHOSPHOENOLPYRUVATE-PROTEIN PHOSPHOTRANSFERASE"/>
    <property type="match status" value="1"/>
</dbReference>
<comment type="cofactor">
    <cofactor evidence="2">
        <name>Mg(2+)</name>
        <dbReference type="ChEBI" id="CHEBI:18420"/>
    </cofactor>
</comment>
<keyword evidence="6" id="KW-0813">Transport</keyword>
<dbReference type="Pfam" id="PF13185">
    <property type="entry name" value="GAF_2"/>
    <property type="match status" value="1"/>
</dbReference>
<evidence type="ECO:0000256" key="6">
    <source>
        <dbReference type="ARBA" id="ARBA00022448"/>
    </source>
</evidence>
<dbReference type="InterPro" id="IPR036618">
    <property type="entry name" value="PtsI_HPr-bd_sf"/>
</dbReference>
<keyword evidence="11" id="KW-0479">Metal-binding</keyword>
<feature type="domain" description="GAF" evidence="14">
    <location>
        <begin position="27"/>
        <end position="174"/>
    </location>
</feature>
<organism evidence="15 16">
    <name type="scientific">Desulfonema ishimotonii</name>
    <dbReference type="NCBI Taxonomy" id="45657"/>
    <lineage>
        <taxon>Bacteria</taxon>
        <taxon>Pseudomonadati</taxon>
        <taxon>Thermodesulfobacteriota</taxon>
        <taxon>Desulfobacteria</taxon>
        <taxon>Desulfobacterales</taxon>
        <taxon>Desulfococcaceae</taxon>
        <taxon>Desulfonema</taxon>
    </lineage>
</organism>
<sequence length="765" mass="84589">MTRKKHDHFDLLCNISDLSNLVAESQDIEGFLRRAVELVSRHLEANVCSIYLHDENSGELVLKSTLGLNQGAVGVIRMKPGEGLVGTTFEQLRPIRESFASCNPLFKYFEEADEDRFESFLAVPIQRGVQKIGVMVVQHEKTDYFTEADVMALRASASQLASAIENARLLMDLYEATGKSPEEIRILENLRFIRGKTASDGYAVGPATIFRKSHGALLSGRSDGCTLYTQADFHAAVRKTSDQLMALQTRLAERLPESASLIFTAHFMILKDPKFVNKIEDHIEKGVPAPDAVRAVARHYISIFSSSPQAYIREKANDMEDLAGRILRNLHWHETEEAARPDKGTVVIAAELYPSEILKMASEDIRGIILVKGGITSHVSILARSLKIPLVIADDPRLMDLPEGTPVLIDGGLGAVCVNPDKEMVRQIEEQQKIGEAAGLSQKPLCEMTQTRDGVRVRLLVNINLLSELKTATDLNAEGIGLYRTEFPFIVRPTFPSEEEQYVVYRRLFEGMAGRLVSIRTLDVGGDKVLAYSNITSGDNPELGLRSIRFSLYHRNLFKQQLRAILRAAAGADHPRIMFPMISSIDEFREARQIVCECIDELAQEKLAHHPDPAIGIMVEVPSVVEIIDGLAREADFFSIGTNDFVQYTLAVDRTNEKVAQYYRPWHPAVLRGLARIVRAAVSAGTDVSVCGEMGHEPEYIPFLIGIGIRTLSVDPGSLLAVHEQIRGLPLADAEVYAQDLLAEETLGAVSGLLGRYARGSGDAH</sequence>
<dbReference type="InterPro" id="IPR040442">
    <property type="entry name" value="Pyrv_kinase-like_dom_sf"/>
</dbReference>
<accession>A0A401G1Z5</accession>
<dbReference type="InterPro" id="IPR008731">
    <property type="entry name" value="PTS_EIN"/>
</dbReference>
<protein>
    <recommendedName>
        <fullName evidence="5">phosphoenolpyruvate--protein phosphotransferase</fullName>
        <ecNumber evidence="5">2.7.3.9</ecNumber>
    </recommendedName>
</protein>
<dbReference type="InterPro" id="IPR036637">
    <property type="entry name" value="Phosphohistidine_dom_sf"/>
</dbReference>
<dbReference type="Gene3D" id="1.10.274.10">
    <property type="entry name" value="PtsI, HPr-binding domain"/>
    <property type="match status" value="1"/>
</dbReference>
<comment type="caution">
    <text evidence="15">The sequence shown here is derived from an EMBL/GenBank/DDBJ whole genome shotgun (WGS) entry which is preliminary data.</text>
</comment>
<dbReference type="PRINTS" id="PR01736">
    <property type="entry name" value="PHPHTRNFRASE"/>
</dbReference>
<dbReference type="Pfam" id="PF05524">
    <property type="entry name" value="PEP-utilisers_N"/>
    <property type="match status" value="1"/>
</dbReference>
<dbReference type="SUPFAM" id="SSF52009">
    <property type="entry name" value="Phosphohistidine domain"/>
    <property type="match status" value="1"/>
</dbReference>
<keyword evidence="12" id="KW-0418">Kinase</keyword>
<evidence type="ECO:0000256" key="2">
    <source>
        <dbReference type="ARBA" id="ARBA00001946"/>
    </source>
</evidence>
<dbReference type="Pfam" id="PF02896">
    <property type="entry name" value="PEP-utilizers_C"/>
    <property type="match status" value="1"/>
</dbReference>
<evidence type="ECO:0000256" key="4">
    <source>
        <dbReference type="ARBA" id="ARBA00007837"/>
    </source>
</evidence>
<evidence type="ECO:0000256" key="12">
    <source>
        <dbReference type="ARBA" id="ARBA00022777"/>
    </source>
</evidence>
<dbReference type="PANTHER" id="PTHR46244:SF6">
    <property type="entry name" value="PHOSPHOENOLPYRUVATE-PROTEIN PHOSPHOTRANSFERASE"/>
    <property type="match status" value="1"/>
</dbReference>
<evidence type="ECO:0000313" key="15">
    <source>
        <dbReference type="EMBL" id="GBC63216.1"/>
    </source>
</evidence>
<dbReference type="SUPFAM" id="SSF51621">
    <property type="entry name" value="Phosphoenolpyruvate/pyruvate domain"/>
    <property type="match status" value="1"/>
</dbReference>
<keyword evidence="15" id="KW-0670">Pyruvate</keyword>
<dbReference type="Gene3D" id="3.50.30.10">
    <property type="entry name" value="Phosphohistidine domain"/>
    <property type="match status" value="1"/>
</dbReference>
<dbReference type="EMBL" id="BEXT01000001">
    <property type="protein sequence ID" value="GBC63216.1"/>
    <property type="molecule type" value="Genomic_DNA"/>
</dbReference>
<evidence type="ECO:0000256" key="5">
    <source>
        <dbReference type="ARBA" id="ARBA00012232"/>
    </source>
</evidence>
<keyword evidence="13" id="KW-0460">Magnesium</keyword>
<dbReference type="InterPro" id="IPR015813">
    <property type="entry name" value="Pyrv/PenolPyrv_kinase-like_dom"/>
</dbReference>
<keyword evidence="8" id="KW-0762">Sugar transport</keyword>
<name>A0A401G1Z5_9BACT</name>
<dbReference type="SMART" id="SM00065">
    <property type="entry name" value="GAF"/>
    <property type="match status" value="1"/>
</dbReference>
<comment type="similarity">
    <text evidence="4">Belongs to the PEP-utilizing enzyme family.</text>
</comment>
<dbReference type="InterPro" id="IPR008279">
    <property type="entry name" value="PEP-util_enz_mobile_dom"/>
</dbReference>
<dbReference type="Gene3D" id="3.30.450.40">
    <property type="match status" value="1"/>
</dbReference>
<dbReference type="RefSeq" id="WP_166405222.1">
    <property type="nucleotide sequence ID" value="NZ_BEXT01000001.1"/>
</dbReference>
<keyword evidence="10" id="KW-0598">Phosphotransferase system</keyword>
<dbReference type="SUPFAM" id="SSF47831">
    <property type="entry name" value="Enzyme I of the PEP:sugar phosphotransferase system HPr-binding (sub)domain"/>
    <property type="match status" value="1"/>
</dbReference>
<evidence type="ECO:0000256" key="10">
    <source>
        <dbReference type="ARBA" id="ARBA00022683"/>
    </source>
</evidence>
<dbReference type="InterPro" id="IPR000121">
    <property type="entry name" value="PEP_util_C"/>
</dbReference>
<gene>
    <name evidence="15" type="ORF">DENIS_4210</name>
</gene>
<comment type="subcellular location">
    <subcellularLocation>
        <location evidence="3">Cytoplasm</location>
    </subcellularLocation>
</comment>
<reference evidence="16" key="1">
    <citation type="submission" date="2017-11" db="EMBL/GenBank/DDBJ databases">
        <authorList>
            <person name="Watanabe M."/>
            <person name="Kojima H."/>
        </authorList>
    </citation>
    <scope>NUCLEOTIDE SEQUENCE [LARGE SCALE GENOMIC DNA]</scope>
    <source>
        <strain evidence="16">Tokyo 01</strain>
    </source>
</reference>
<evidence type="ECO:0000256" key="13">
    <source>
        <dbReference type="ARBA" id="ARBA00022842"/>
    </source>
</evidence>
<evidence type="ECO:0000259" key="14">
    <source>
        <dbReference type="SMART" id="SM00065"/>
    </source>
</evidence>
<dbReference type="Gene3D" id="3.20.20.60">
    <property type="entry name" value="Phosphoenolpyruvate-binding domains"/>
    <property type="match status" value="1"/>
</dbReference>
<dbReference type="SUPFAM" id="SSF55781">
    <property type="entry name" value="GAF domain-like"/>
    <property type="match status" value="1"/>
</dbReference>
<evidence type="ECO:0000256" key="11">
    <source>
        <dbReference type="ARBA" id="ARBA00022723"/>
    </source>
</evidence>
<keyword evidence="16" id="KW-1185">Reference proteome</keyword>
<dbReference type="InterPro" id="IPR050499">
    <property type="entry name" value="PEP-utilizing_PTS_enzyme"/>
</dbReference>
<keyword evidence="7" id="KW-0963">Cytoplasm</keyword>
<evidence type="ECO:0000256" key="3">
    <source>
        <dbReference type="ARBA" id="ARBA00004496"/>
    </source>
</evidence>
<reference evidence="16" key="2">
    <citation type="submission" date="2019-01" db="EMBL/GenBank/DDBJ databases">
        <title>Genome sequence of Desulfonema ishimotonii strain Tokyo 01.</title>
        <authorList>
            <person name="Fukui M."/>
        </authorList>
    </citation>
    <scope>NUCLEOTIDE SEQUENCE [LARGE SCALE GENOMIC DNA]</scope>
    <source>
        <strain evidence="16">Tokyo 01</strain>
    </source>
</reference>
<dbReference type="InterPro" id="IPR029016">
    <property type="entry name" value="GAF-like_dom_sf"/>
</dbReference>
<dbReference type="EC" id="2.7.3.9" evidence="5"/>
<dbReference type="NCBIfam" id="TIGR01417">
    <property type="entry name" value="PTS_I_fam"/>
    <property type="match status" value="1"/>
</dbReference>
<dbReference type="GO" id="GO:0005737">
    <property type="term" value="C:cytoplasm"/>
    <property type="evidence" value="ECO:0007669"/>
    <property type="project" value="UniProtKB-SubCell"/>
</dbReference>
<evidence type="ECO:0000256" key="1">
    <source>
        <dbReference type="ARBA" id="ARBA00000683"/>
    </source>
</evidence>
<comment type="catalytic activity">
    <reaction evidence="1">
        <text>L-histidyl-[protein] + phosphoenolpyruvate = N(pros)-phospho-L-histidyl-[protein] + pyruvate</text>
        <dbReference type="Rhea" id="RHEA:23880"/>
        <dbReference type="Rhea" id="RHEA-COMP:9745"/>
        <dbReference type="Rhea" id="RHEA-COMP:9746"/>
        <dbReference type="ChEBI" id="CHEBI:15361"/>
        <dbReference type="ChEBI" id="CHEBI:29979"/>
        <dbReference type="ChEBI" id="CHEBI:58702"/>
        <dbReference type="ChEBI" id="CHEBI:64837"/>
        <dbReference type="EC" id="2.7.3.9"/>
    </reaction>
</comment>
<dbReference type="AlphaFoldDB" id="A0A401G1Z5"/>
<proteinExistence type="inferred from homology"/>
<dbReference type="GO" id="GO:0016301">
    <property type="term" value="F:kinase activity"/>
    <property type="evidence" value="ECO:0007669"/>
    <property type="project" value="UniProtKB-KW"/>
</dbReference>
<dbReference type="Proteomes" id="UP000288096">
    <property type="component" value="Unassembled WGS sequence"/>
</dbReference>
<evidence type="ECO:0000256" key="8">
    <source>
        <dbReference type="ARBA" id="ARBA00022597"/>
    </source>
</evidence>